<accession>A0A1B2E5T6</accession>
<evidence type="ECO:0000259" key="1">
    <source>
        <dbReference type="SMART" id="SM00860"/>
    </source>
</evidence>
<dbReference type="InterPro" id="IPR018958">
    <property type="entry name" value="Knr4/Smi1-like_dom"/>
</dbReference>
<organism evidence="2">
    <name type="scientific">Paenibacillus ihbetae</name>
    <dbReference type="NCBI Taxonomy" id="1870820"/>
    <lineage>
        <taxon>Bacteria</taxon>
        <taxon>Bacillati</taxon>
        <taxon>Bacillota</taxon>
        <taxon>Bacilli</taxon>
        <taxon>Bacillales</taxon>
        <taxon>Paenibacillaceae</taxon>
        <taxon>Paenibacillus</taxon>
    </lineage>
</organism>
<dbReference type="RefSeq" id="WP_099479035.1">
    <property type="nucleotide sequence ID" value="NZ_CP016809.1"/>
</dbReference>
<sequence length="207" mass="24333">MEIYNIVELTLEGLKRRLDPQNNLLIQGHQGYCEPATFMFERGTVQKEIQASGEELGIVIPWDYEQFLLKHNGARLFMHPEYGGGMELFGLKQIHQYYINYDYISMIPDGWYPIGTDNGDMLFIDSNQCQGRSSSYLYWTEMLFVDSAIELDLNFERWFERLMICNGAHFWEWKRETPDGYYQNVGSSIENLKVYEGKNFTLKIPSK</sequence>
<dbReference type="Pfam" id="PF09346">
    <property type="entry name" value="SMI1_KNR4"/>
    <property type="match status" value="1"/>
</dbReference>
<dbReference type="EMBL" id="CP016809">
    <property type="protein sequence ID" value="ANY75334.1"/>
    <property type="molecule type" value="Genomic_DNA"/>
</dbReference>
<feature type="domain" description="Knr4/Smi1-like" evidence="1">
    <location>
        <begin position="43"/>
        <end position="161"/>
    </location>
</feature>
<protein>
    <recommendedName>
        <fullName evidence="1">Knr4/Smi1-like domain-containing protein</fullName>
    </recommendedName>
</protein>
<proteinExistence type="predicted"/>
<gene>
    <name evidence="2" type="ORF">BBD41_23690</name>
</gene>
<reference evidence="2" key="1">
    <citation type="submission" date="2016-08" db="EMBL/GenBank/DDBJ databases">
        <title>Complete Genome Seqeunce of Paenibacillus sp. nov. IHBB 9852 from high altitute lake of Indian trans-Himalayas.</title>
        <authorList>
            <person name="Kiran S."/>
            <person name="Swarnkar M.K."/>
            <person name="Rana A."/>
            <person name="Tewari R."/>
            <person name="Gulati A."/>
        </authorList>
    </citation>
    <scope>NUCLEOTIDE SEQUENCE [LARGE SCALE GENOMIC DNA]</scope>
    <source>
        <strain evidence="2">IHBB 9852</strain>
    </source>
</reference>
<dbReference type="SUPFAM" id="SSF160631">
    <property type="entry name" value="SMI1/KNR4-like"/>
    <property type="match status" value="1"/>
</dbReference>
<dbReference type="SMART" id="SM00860">
    <property type="entry name" value="SMI1_KNR4"/>
    <property type="match status" value="1"/>
</dbReference>
<name>A0A1B2E5T6_9BACL</name>
<dbReference type="AlphaFoldDB" id="A0A1B2E5T6"/>
<dbReference type="InterPro" id="IPR037883">
    <property type="entry name" value="Knr4/Smi1-like_sf"/>
</dbReference>
<evidence type="ECO:0000313" key="2">
    <source>
        <dbReference type="EMBL" id="ANY75334.1"/>
    </source>
</evidence>
<dbReference type="KEGG" id="pib:BBD41_23690"/>
<dbReference type="Gene3D" id="3.40.1580.10">
    <property type="entry name" value="SMI1/KNR4-like"/>
    <property type="match status" value="1"/>
</dbReference>